<dbReference type="InterPro" id="IPR001304">
    <property type="entry name" value="C-type_lectin-like"/>
</dbReference>
<dbReference type="Gene3D" id="3.10.100.10">
    <property type="entry name" value="Mannose-Binding Protein A, subunit A"/>
    <property type="match status" value="1"/>
</dbReference>
<dbReference type="PROSITE" id="PS00615">
    <property type="entry name" value="C_TYPE_LECTIN_1"/>
    <property type="match status" value="1"/>
</dbReference>
<accession>A0A672M0I4</accession>
<dbReference type="PANTHER" id="PTHR22803">
    <property type="entry name" value="MANNOSE, PHOSPHOLIPASE, LECTIN RECEPTOR RELATED"/>
    <property type="match status" value="1"/>
</dbReference>
<dbReference type="Ensembl" id="ENSSGRT00000030734.1">
    <property type="protein sequence ID" value="ENSSGRP00000028583.1"/>
    <property type="gene ID" value="ENSSGRG00000016319.1"/>
</dbReference>
<evidence type="ECO:0000256" key="1">
    <source>
        <dbReference type="ARBA" id="ARBA00023157"/>
    </source>
</evidence>
<dbReference type="Proteomes" id="UP000472262">
    <property type="component" value="Unassembled WGS sequence"/>
</dbReference>
<protein>
    <recommendedName>
        <fullName evidence="2">C-type lectin domain-containing protein</fullName>
    </recommendedName>
</protein>
<dbReference type="InterPro" id="IPR016186">
    <property type="entry name" value="C-type_lectin-like/link_sf"/>
</dbReference>
<dbReference type="Pfam" id="PF00059">
    <property type="entry name" value="Lectin_C"/>
    <property type="match status" value="1"/>
</dbReference>
<dbReference type="AlphaFoldDB" id="A0A672M0I4"/>
<organism evidence="3 4">
    <name type="scientific">Sinocyclocheilus grahami</name>
    <name type="common">Dianchi golden-line fish</name>
    <name type="synonym">Barbus grahami</name>
    <dbReference type="NCBI Taxonomy" id="75366"/>
    <lineage>
        <taxon>Eukaryota</taxon>
        <taxon>Metazoa</taxon>
        <taxon>Chordata</taxon>
        <taxon>Craniata</taxon>
        <taxon>Vertebrata</taxon>
        <taxon>Euteleostomi</taxon>
        <taxon>Actinopterygii</taxon>
        <taxon>Neopterygii</taxon>
        <taxon>Teleostei</taxon>
        <taxon>Ostariophysi</taxon>
        <taxon>Cypriniformes</taxon>
        <taxon>Cyprinidae</taxon>
        <taxon>Cyprininae</taxon>
        <taxon>Sinocyclocheilus</taxon>
    </lineage>
</organism>
<reference evidence="3" key="1">
    <citation type="submission" date="2025-08" db="UniProtKB">
        <authorList>
            <consortium name="Ensembl"/>
        </authorList>
    </citation>
    <scope>IDENTIFICATION</scope>
</reference>
<evidence type="ECO:0000313" key="4">
    <source>
        <dbReference type="Proteomes" id="UP000472262"/>
    </source>
</evidence>
<name>A0A672M0I4_SINGR</name>
<evidence type="ECO:0000313" key="3">
    <source>
        <dbReference type="Ensembl" id="ENSSGRP00000028583.1"/>
    </source>
</evidence>
<keyword evidence="4" id="KW-1185">Reference proteome</keyword>
<evidence type="ECO:0000259" key="2">
    <source>
        <dbReference type="PROSITE" id="PS50041"/>
    </source>
</evidence>
<dbReference type="SUPFAM" id="SSF56436">
    <property type="entry name" value="C-type lectin-like"/>
    <property type="match status" value="1"/>
</dbReference>
<dbReference type="PROSITE" id="PS50041">
    <property type="entry name" value="C_TYPE_LECTIN_2"/>
    <property type="match status" value="1"/>
</dbReference>
<feature type="domain" description="C-type lectin" evidence="2">
    <location>
        <begin position="26"/>
        <end position="144"/>
    </location>
</feature>
<dbReference type="InterPro" id="IPR050111">
    <property type="entry name" value="C-type_lectin/snaclec_domain"/>
</dbReference>
<proteinExistence type="predicted"/>
<keyword evidence="1" id="KW-1015">Disulfide bond</keyword>
<sequence>MLAVLKSLSHCFLQGFSQCEEGWRSYDERCYFFSSDMKSWHDALEDCVSKASNLMSIQDIHERVRCTPPHSSIFWIGLNDVASEGNWEWSDGTVFYPYLHTNWGHGEPNNHNGRENCVEMVTTENGTSWWNDLNCDAHQDWICMIAKGKKPIIPRTVCPDEQTSRCTDNCFTLDPDPS</sequence>
<dbReference type="SMART" id="SM00034">
    <property type="entry name" value="CLECT"/>
    <property type="match status" value="1"/>
</dbReference>
<reference evidence="3" key="2">
    <citation type="submission" date="2025-09" db="UniProtKB">
        <authorList>
            <consortium name="Ensembl"/>
        </authorList>
    </citation>
    <scope>IDENTIFICATION</scope>
</reference>
<dbReference type="InterPro" id="IPR018378">
    <property type="entry name" value="C-type_lectin_CS"/>
</dbReference>
<dbReference type="InterPro" id="IPR016187">
    <property type="entry name" value="CTDL_fold"/>
</dbReference>